<dbReference type="RefSeq" id="XP_075099017.1">
    <property type="nucleotide sequence ID" value="XM_075242916.1"/>
</dbReference>
<evidence type="ECO:0000313" key="2">
    <source>
        <dbReference type="RefSeq" id="XP_075099017.1"/>
    </source>
</evidence>
<accession>A0AC58TP65</accession>
<proteinExistence type="predicted"/>
<evidence type="ECO:0000313" key="1">
    <source>
        <dbReference type="Proteomes" id="UP000790787"/>
    </source>
</evidence>
<reference evidence="1" key="1">
    <citation type="journal article" date="2014" name="Nat. Commun.">
        <title>The tobacco genome sequence and its comparison with those of tomato and potato.</title>
        <authorList>
            <person name="Sierro N."/>
            <person name="Battey J.N."/>
            <person name="Ouadi S."/>
            <person name="Bakaher N."/>
            <person name="Bovet L."/>
            <person name="Willig A."/>
            <person name="Goepfert S."/>
            <person name="Peitsch M.C."/>
            <person name="Ivanov N.V."/>
        </authorList>
    </citation>
    <scope>NUCLEOTIDE SEQUENCE [LARGE SCALE GENOMIC DNA]</scope>
</reference>
<organism evidence="1 2">
    <name type="scientific">Nicotiana tabacum</name>
    <name type="common">Common tobacco</name>
    <dbReference type="NCBI Taxonomy" id="4097"/>
    <lineage>
        <taxon>Eukaryota</taxon>
        <taxon>Viridiplantae</taxon>
        <taxon>Streptophyta</taxon>
        <taxon>Embryophyta</taxon>
        <taxon>Tracheophyta</taxon>
        <taxon>Spermatophyta</taxon>
        <taxon>Magnoliopsida</taxon>
        <taxon>eudicotyledons</taxon>
        <taxon>Gunneridae</taxon>
        <taxon>Pentapetalae</taxon>
        <taxon>asterids</taxon>
        <taxon>lamiids</taxon>
        <taxon>Solanales</taxon>
        <taxon>Solanaceae</taxon>
        <taxon>Nicotianoideae</taxon>
        <taxon>Nicotianeae</taxon>
        <taxon>Nicotiana</taxon>
    </lineage>
</organism>
<dbReference type="Proteomes" id="UP000790787">
    <property type="component" value="Chromosome 22"/>
</dbReference>
<gene>
    <name evidence="2" type="primary">LOC142175908</name>
</gene>
<reference evidence="2" key="2">
    <citation type="submission" date="2025-08" db="UniProtKB">
        <authorList>
            <consortium name="RefSeq"/>
        </authorList>
    </citation>
    <scope>IDENTIFICATION</scope>
    <source>
        <tissue evidence="2">Leaf</tissue>
    </source>
</reference>
<sequence length="326" mass="36993">MCGIPHTEKLIIGGDFNGHIGVTATGYDEVHGGFGFGVWNEGGTSLLDLSKAFDLVLANSCFQKREEHLVTFRIKVAKTQIDYLLLRRGDRGLCTNCKVILSECLSTQHRLLVMDLEIRRIRKRSVYGQPKIKGGSLTKVNAQELGEKLLAMWACRSSGDVSSMRATIANCIMEVAREVLGVTKGYSGGHKESTDKEEKRTCRECFKKERKEEILAVTAAKTAAFERWYEDLGRKEGNKKLFMLAKIRERKARDLDQVRCIKDEDGKVMVEEACIRRRWHEYFHRLLNKGGDKNIMLGELEIRESVGFPDEEDARRLAAEFDDLVV</sequence>
<keyword evidence="1" id="KW-1185">Reference proteome</keyword>
<protein>
    <submittedName>
        <fullName evidence="2">Uncharacterized protein LOC142175908</fullName>
    </submittedName>
</protein>
<name>A0AC58TP65_TOBAC</name>